<reference evidence="3" key="1">
    <citation type="submission" date="2017-09" db="EMBL/GenBank/DDBJ databases">
        <title>Depth-based differentiation of microbial function through sediment-hosted aquifers and enrichment of novel symbionts in the deep terrestrial subsurface.</title>
        <authorList>
            <person name="Probst A.J."/>
            <person name="Ladd B."/>
            <person name="Jarett J.K."/>
            <person name="Geller-Mcgrath D.E."/>
            <person name="Sieber C.M.K."/>
            <person name="Emerson J.B."/>
            <person name="Anantharaman K."/>
            <person name="Thomas B.C."/>
            <person name="Malmstrom R."/>
            <person name="Stieglmeier M."/>
            <person name="Klingl A."/>
            <person name="Woyke T."/>
            <person name="Ryan C.M."/>
            <person name="Banfield J.F."/>
        </authorList>
    </citation>
    <scope>NUCLEOTIDE SEQUENCE [LARGE SCALE GENOMIC DNA]</scope>
</reference>
<keyword evidence="1" id="KW-0732">Signal</keyword>
<dbReference type="Proteomes" id="UP000229227">
    <property type="component" value="Unassembled WGS sequence"/>
</dbReference>
<evidence type="ECO:0000313" key="2">
    <source>
        <dbReference type="EMBL" id="PIU51073.1"/>
    </source>
</evidence>
<gene>
    <name evidence="2" type="ORF">COS91_06360</name>
</gene>
<organism evidence="2 3">
    <name type="scientific">Candidatus Desantisbacteria bacterium CG07_land_8_20_14_0_80_39_15</name>
    <dbReference type="NCBI Taxonomy" id="1974549"/>
    <lineage>
        <taxon>Bacteria</taxon>
        <taxon>Candidatus Desantisiibacteriota</taxon>
    </lineage>
</organism>
<feature type="signal peptide" evidence="1">
    <location>
        <begin position="1"/>
        <end position="27"/>
    </location>
</feature>
<evidence type="ECO:0000313" key="3">
    <source>
        <dbReference type="Proteomes" id="UP000229227"/>
    </source>
</evidence>
<dbReference type="AlphaFoldDB" id="A0A2M6ZF99"/>
<proteinExistence type="predicted"/>
<sequence>MHRNKCSGAIVLVFLFIFLLCPGTSRAQTLTPEQIQQMVDAYNLLMNLDNIFLTTAAEVNGVPIMYDKDKWVQVSTDILPLIPIKYGSITYPVPMWGNINCRVDVLKEGEALPEITVGAGYWNLFYGIPQLIASSMSGGMVDISFSNWNVSACISKTAGEKIRQHLGIQYSKFTGGIGGTMVDQLLADAAATGMDTSTFKPEMSSDRLDLYFGIDYTFIPRRTGFFLIGYDLLRGEIFEKIGIRFGGWVYKLGIYPGNIVAIAPSIEWTLIF</sequence>
<name>A0A2M6ZF99_9BACT</name>
<dbReference type="EMBL" id="PEWN01000104">
    <property type="protein sequence ID" value="PIU51073.1"/>
    <property type="molecule type" value="Genomic_DNA"/>
</dbReference>
<evidence type="ECO:0008006" key="4">
    <source>
        <dbReference type="Google" id="ProtNLM"/>
    </source>
</evidence>
<accession>A0A2M6ZF99</accession>
<comment type="caution">
    <text evidence="2">The sequence shown here is derived from an EMBL/GenBank/DDBJ whole genome shotgun (WGS) entry which is preliminary data.</text>
</comment>
<evidence type="ECO:0000256" key="1">
    <source>
        <dbReference type="SAM" id="SignalP"/>
    </source>
</evidence>
<protein>
    <recommendedName>
        <fullName evidence="4">DUF5723 domain-containing protein</fullName>
    </recommendedName>
</protein>
<feature type="chain" id="PRO_5014630475" description="DUF5723 domain-containing protein" evidence="1">
    <location>
        <begin position="28"/>
        <end position="272"/>
    </location>
</feature>